<evidence type="ECO:0000256" key="2">
    <source>
        <dbReference type="ARBA" id="ARBA00022741"/>
    </source>
</evidence>
<feature type="non-terminal residue" evidence="5">
    <location>
        <position position="1"/>
    </location>
</feature>
<dbReference type="Pfam" id="PF00437">
    <property type="entry name" value="T2SSE"/>
    <property type="match status" value="1"/>
</dbReference>
<reference evidence="5 6" key="1">
    <citation type="journal article" date="2015" name="Nature">
        <title>rRNA introns, odd ribosomes, and small enigmatic genomes across a large radiation of phyla.</title>
        <authorList>
            <person name="Brown C.T."/>
            <person name="Hug L.A."/>
            <person name="Thomas B.C."/>
            <person name="Sharon I."/>
            <person name="Castelle C.J."/>
            <person name="Singh A."/>
            <person name="Wilkins M.J."/>
            <person name="Williams K.H."/>
            <person name="Banfield J.F."/>
        </authorList>
    </citation>
    <scope>NUCLEOTIDE SEQUENCE [LARGE SCALE GENOMIC DNA]</scope>
</reference>
<protein>
    <submittedName>
        <fullName evidence="5">Type IV-A pilus assembly ATPase PilB</fullName>
    </submittedName>
</protein>
<gene>
    <name evidence="5" type="ORF">UU34_C0035G0001</name>
</gene>
<comment type="caution">
    <text evidence="5">The sequence shown here is derived from an EMBL/GenBank/DDBJ whole genome shotgun (WGS) entry which is preliminary data.</text>
</comment>
<evidence type="ECO:0000256" key="1">
    <source>
        <dbReference type="ARBA" id="ARBA00006611"/>
    </source>
</evidence>
<evidence type="ECO:0000313" key="5">
    <source>
        <dbReference type="EMBL" id="KKR85158.1"/>
    </source>
</evidence>
<dbReference type="GO" id="GO:0016887">
    <property type="term" value="F:ATP hydrolysis activity"/>
    <property type="evidence" value="ECO:0007669"/>
    <property type="project" value="TreeGrafter"/>
</dbReference>
<dbReference type="GO" id="GO:0005524">
    <property type="term" value="F:ATP binding"/>
    <property type="evidence" value="ECO:0007669"/>
    <property type="project" value="UniProtKB-KW"/>
</dbReference>
<comment type="similarity">
    <text evidence="1">Belongs to the GSP E family.</text>
</comment>
<dbReference type="PANTHER" id="PTHR30258:SF2">
    <property type="entry name" value="COMG OPERON PROTEIN 1"/>
    <property type="match status" value="1"/>
</dbReference>
<sequence length="82" mass="9266">IRIYEGQGCFACHNTGYRERVGIFEVLEVTTHIRKLIEEKATAETIEKQAVLEDMTTLLEDGLDKVKIGITTIEEVQRATKA</sequence>
<dbReference type="Proteomes" id="UP000034854">
    <property type="component" value="Unassembled WGS sequence"/>
</dbReference>
<feature type="domain" description="Bacterial type II secretion system protein E" evidence="4">
    <location>
        <begin position="3"/>
        <end position="78"/>
    </location>
</feature>
<keyword evidence="3" id="KW-0067">ATP-binding</keyword>
<evidence type="ECO:0000259" key="4">
    <source>
        <dbReference type="Pfam" id="PF00437"/>
    </source>
</evidence>
<dbReference type="AlphaFoldDB" id="A0A0G0U831"/>
<name>A0A0G0U831_9BACT</name>
<accession>A0A0G0U831</accession>
<dbReference type="InterPro" id="IPR027417">
    <property type="entry name" value="P-loop_NTPase"/>
</dbReference>
<dbReference type="PANTHER" id="PTHR30258">
    <property type="entry name" value="TYPE II SECRETION SYSTEM PROTEIN GSPE-RELATED"/>
    <property type="match status" value="1"/>
</dbReference>
<dbReference type="SUPFAM" id="SSF52540">
    <property type="entry name" value="P-loop containing nucleoside triphosphate hydrolases"/>
    <property type="match status" value="1"/>
</dbReference>
<dbReference type="Gene3D" id="3.40.50.300">
    <property type="entry name" value="P-loop containing nucleotide triphosphate hydrolases"/>
    <property type="match status" value="1"/>
</dbReference>
<dbReference type="InterPro" id="IPR001482">
    <property type="entry name" value="T2SS/T4SS_dom"/>
</dbReference>
<organism evidence="5 6">
    <name type="scientific">Candidatus Curtissbacteria bacterium GW2011_GWA1_41_11</name>
    <dbReference type="NCBI Taxonomy" id="1618409"/>
    <lineage>
        <taxon>Bacteria</taxon>
        <taxon>Candidatus Curtissiibacteriota</taxon>
    </lineage>
</organism>
<proteinExistence type="inferred from homology"/>
<evidence type="ECO:0000313" key="6">
    <source>
        <dbReference type="Proteomes" id="UP000034854"/>
    </source>
</evidence>
<keyword evidence="2" id="KW-0547">Nucleotide-binding</keyword>
<evidence type="ECO:0000256" key="3">
    <source>
        <dbReference type="ARBA" id="ARBA00022840"/>
    </source>
</evidence>
<dbReference type="EMBL" id="LCAG01000035">
    <property type="protein sequence ID" value="KKR85158.1"/>
    <property type="molecule type" value="Genomic_DNA"/>
</dbReference>
<dbReference type="GO" id="GO:0005886">
    <property type="term" value="C:plasma membrane"/>
    <property type="evidence" value="ECO:0007669"/>
    <property type="project" value="TreeGrafter"/>
</dbReference>